<dbReference type="EMBL" id="BPLR01013488">
    <property type="protein sequence ID" value="GIY61583.1"/>
    <property type="molecule type" value="Genomic_DNA"/>
</dbReference>
<reference evidence="1 2" key="1">
    <citation type="submission" date="2021-06" db="EMBL/GenBank/DDBJ databases">
        <title>Caerostris extrusa draft genome.</title>
        <authorList>
            <person name="Kono N."/>
            <person name="Arakawa K."/>
        </authorList>
    </citation>
    <scope>NUCLEOTIDE SEQUENCE [LARGE SCALE GENOMIC DNA]</scope>
</reference>
<comment type="caution">
    <text evidence="1">The sequence shown here is derived from an EMBL/GenBank/DDBJ whole genome shotgun (WGS) entry which is preliminary data.</text>
</comment>
<evidence type="ECO:0000313" key="2">
    <source>
        <dbReference type="Proteomes" id="UP001054945"/>
    </source>
</evidence>
<accession>A0AAV4UV51</accession>
<organism evidence="1 2">
    <name type="scientific">Caerostris extrusa</name>
    <name type="common">Bark spider</name>
    <name type="synonym">Caerostris bankana</name>
    <dbReference type="NCBI Taxonomy" id="172846"/>
    <lineage>
        <taxon>Eukaryota</taxon>
        <taxon>Metazoa</taxon>
        <taxon>Ecdysozoa</taxon>
        <taxon>Arthropoda</taxon>
        <taxon>Chelicerata</taxon>
        <taxon>Arachnida</taxon>
        <taxon>Araneae</taxon>
        <taxon>Araneomorphae</taxon>
        <taxon>Entelegynae</taxon>
        <taxon>Araneoidea</taxon>
        <taxon>Araneidae</taxon>
        <taxon>Caerostris</taxon>
    </lineage>
</organism>
<dbReference type="Proteomes" id="UP001054945">
    <property type="component" value="Unassembled WGS sequence"/>
</dbReference>
<dbReference type="AlphaFoldDB" id="A0AAV4UV51"/>
<sequence length="87" mass="10009">MNNPGTRRHQINRKLITSLFEAKLRNAFPSSLSKARPKDIFQCNILHIFDPPPITSTGESLNEFSYLFSFLNEIMKKRREIGALTPC</sequence>
<name>A0AAV4UV51_CAEEX</name>
<protein>
    <submittedName>
        <fullName evidence="1">Uncharacterized protein</fullName>
    </submittedName>
</protein>
<keyword evidence="2" id="KW-1185">Reference proteome</keyword>
<evidence type="ECO:0000313" key="1">
    <source>
        <dbReference type="EMBL" id="GIY61583.1"/>
    </source>
</evidence>
<gene>
    <name evidence="1" type="ORF">CEXT_181791</name>
</gene>
<proteinExistence type="predicted"/>